<accession>A0A2P2NXW2</accession>
<reference evidence="1" key="1">
    <citation type="submission" date="2018-02" db="EMBL/GenBank/DDBJ databases">
        <title>Rhizophora mucronata_Transcriptome.</title>
        <authorList>
            <person name="Meera S.P."/>
            <person name="Sreeshan A."/>
            <person name="Augustine A."/>
        </authorList>
    </citation>
    <scope>NUCLEOTIDE SEQUENCE</scope>
    <source>
        <tissue evidence="1">Leaf</tissue>
    </source>
</reference>
<name>A0A2P2NXW2_RHIMU</name>
<dbReference type="EMBL" id="GGEC01066818">
    <property type="protein sequence ID" value="MBX47302.1"/>
    <property type="molecule type" value="Transcribed_RNA"/>
</dbReference>
<dbReference type="AlphaFoldDB" id="A0A2P2NXW2"/>
<evidence type="ECO:0000313" key="1">
    <source>
        <dbReference type="EMBL" id="MBX47302.1"/>
    </source>
</evidence>
<proteinExistence type="predicted"/>
<protein>
    <submittedName>
        <fullName evidence="1">Uncharacterized protein</fullName>
    </submittedName>
</protein>
<sequence length="29" mass="3513">MIFFHSFNWETFCQIALKNVEYLCLSQLS</sequence>
<organism evidence="1">
    <name type="scientific">Rhizophora mucronata</name>
    <name type="common">Asiatic mangrove</name>
    <dbReference type="NCBI Taxonomy" id="61149"/>
    <lineage>
        <taxon>Eukaryota</taxon>
        <taxon>Viridiplantae</taxon>
        <taxon>Streptophyta</taxon>
        <taxon>Embryophyta</taxon>
        <taxon>Tracheophyta</taxon>
        <taxon>Spermatophyta</taxon>
        <taxon>Magnoliopsida</taxon>
        <taxon>eudicotyledons</taxon>
        <taxon>Gunneridae</taxon>
        <taxon>Pentapetalae</taxon>
        <taxon>rosids</taxon>
        <taxon>fabids</taxon>
        <taxon>Malpighiales</taxon>
        <taxon>Rhizophoraceae</taxon>
        <taxon>Rhizophora</taxon>
    </lineage>
</organism>